<dbReference type="SUPFAM" id="SSF56235">
    <property type="entry name" value="N-terminal nucleophile aminohydrolases (Ntn hydrolases)"/>
    <property type="match status" value="1"/>
</dbReference>
<dbReference type="InterPro" id="IPR019982">
    <property type="entry name" value="Proteasome_asu_arc"/>
</dbReference>
<keyword evidence="10" id="KW-1185">Reference proteome</keyword>
<dbReference type="SMART" id="SM00948">
    <property type="entry name" value="Proteasome_A_N"/>
    <property type="match status" value="1"/>
</dbReference>
<dbReference type="HAMAP" id="MF_00289_A">
    <property type="entry name" value="Proteasome_A_A"/>
    <property type="match status" value="1"/>
</dbReference>
<evidence type="ECO:0000313" key="9">
    <source>
        <dbReference type="EMBL" id="PWB86150.1"/>
    </source>
</evidence>
<evidence type="ECO:0000256" key="6">
    <source>
        <dbReference type="RuleBase" id="RU000552"/>
    </source>
</evidence>
<dbReference type="CDD" id="cd03756">
    <property type="entry name" value="proteasome_alpha_archeal"/>
    <property type="match status" value="1"/>
</dbReference>
<evidence type="ECO:0000256" key="7">
    <source>
        <dbReference type="SAM" id="MobiDB-lite"/>
    </source>
</evidence>
<feature type="domain" description="Proteasome alpha-type subunits" evidence="8">
    <location>
        <begin position="9"/>
        <end position="31"/>
    </location>
</feature>
<dbReference type="PANTHER" id="PTHR11599">
    <property type="entry name" value="PROTEASOME SUBUNIT ALPHA/BETA"/>
    <property type="match status" value="1"/>
</dbReference>
<dbReference type="OrthoDB" id="9421at2157"/>
<comment type="caution">
    <text evidence="9">The sequence shown here is derived from an EMBL/GenBank/DDBJ whole genome shotgun (WGS) entry which is preliminary data.</text>
</comment>
<dbReference type="Gene3D" id="3.60.20.10">
    <property type="entry name" value="Glutamine Phosphoribosylpyrophosphate, subunit 1, domain 1"/>
    <property type="match status" value="1"/>
</dbReference>
<evidence type="ECO:0000313" key="10">
    <source>
        <dbReference type="Proteomes" id="UP000245577"/>
    </source>
</evidence>
<name>A0A2U1S7S7_9EURY</name>
<dbReference type="NCBIfam" id="NF003075">
    <property type="entry name" value="PRK03996.1"/>
    <property type="match status" value="1"/>
</dbReference>
<keyword evidence="2 4" id="KW-0963">Cytoplasm</keyword>
<organism evidence="9 10">
    <name type="scientific">Methanobrevibacter woesei</name>
    <dbReference type="NCBI Taxonomy" id="190976"/>
    <lineage>
        <taxon>Archaea</taxon>
        <taxon>Methanobacteriati</taxon>
        <taxon>Methanobacteriota</taxon>
        <taxon>Methanomada group</taxon>
        <taxon>Methanobacteria</taxon>
        <taxon>Methanobacteriales</taxon>
        <taxon>Methanobacteriaceae</taxon>
        <taxon>Methanobrevibacter</taxon>
    </lineage>
</organism>
<dbReference type="GO" id="GO:0005737">
    <property type="term" value="C:cytoplasm"/>
    <property type="evidence" value="ECO:0007669"/>
    <property type="project" value="UniProtKB-SubCell"/>
</dbReference>
<dbReference type="PROSITE" id="PS00388">
    <property type="entry name" value="PROTEASOME_ALPHA_1"/>
    <property type="match status" value="1"/>
</dbReference>
<comment type="subunit">
    <text evidence="4 6">The 20S proteasome core is composed of 14 alpha and 14 beta subunits that assemble into four stacked heptameric rings, resulting in a barrel-shaped structure. The two inner rings, each composed of seven catalytic beta subunits, are sandwiched by two outer rings, each composed of seven alpha subunits. The catalytic chamber with the active sites is on the inside of the barrel. Has a gated structure, the ends of the cylinder being occluded by the N-termini of the alpha-subunits. Is capped at one or both ends by the proteasome regulatory ATPase, PAN.</text>
</comment>
<comment type="similarity">
    <text evidence="4 5 6">Belongs to the peptidase T1A family.</text>
</comment>
<dbReference type="InterPro" id="IPR001353">
    <property type="entry name" value="Proteasome_sua/b"/>
</dbReference>
<feature type="region of interest" description="Disordered" evidence="7">
    <location>
        <begin position="246"/>
        <end position="282"/>
    </location>
</feature>
<dbReference type="GO" id="GO:0019773">
    <property type="term" value="C:proteasome core complex, alpha-subunit complex"/>
    <property type="evidence" value="ECO:0007669"/>
    <property type="project" value="UniProtKB-UniRule"/>
</dbReference>
<dbReference type="Pfam" id="PF10584">
    <property type="entry name" value="Proteasome_A_N"/>
    <property type="match status" value="1"/>
</dbReference>
<dbReference type="GO" id="GO:0006511">
    <property type="term" value="P:ubiquitin-dependent protein catabolic process"/>
    <property type="evidence" value="ECO:0007669"/>
    <property type="project" value="InterPro"/>
</dbReference>
<dbReference type="InterPro" id="IPR050115">
    <property type="entry name" value="Proteasome_alpha"/>
</dbReference>
<keyword evidence="9" id="KW-0378">Hydrolase</keyword>
<dbReference type="NCBIfam" id="TIGR03633">
    <property type="entry name" value="arc_protsome_A"/>
    <property type="match status" value="1"/>
</dbReference>
<dbReference type="InterPro" id="IPR023332">
    <property type="entry name" value="Proteasome_alpha-type"/>
</dbReference>
<dbReference type="GO" id="GO:0004298">
    <property type="term" value="F:threonine-type endopeptidase activity"/>
    <property type="evidence" value="ECO:0007669"/>
    <property type="project" value="InterPro"/>
</dbReference>
<dbReference type="EMBL" id="MZGU01000004">
    <property type="protein sequence ID" value="PWB86150.1"/>
    <property type="molecule type" value="Genomic_DNA"/>
</dbReference>
<evidence type="ECO:0000259" key="8">
    <source>
        <dbReference type="PROSITE" id="PS00388"/>
    </source>
</evidence>
<keyword evidence="3 4" id="KW-0647">Proteasome</keyword>
<dbReference type="InterPro" id="IPR000426">
    <property type="entry name" value="Proteasome_asu_N"/>
</dbReference>
<reference evidence="9 10" key="1">
    <citation type="submission" date="2017-03" db="EMBL/GenBank/DDBJ databases">
        <title>Genome sequence of Methanobrevibacter wosei.</title>
        <authorList>
            <person name="Poehlein A."/>
            <person name="Seedorf H."/>
            <person name="Daniel R."/>
        </authorList>
    </citation>
    <scope>NUCLEOTIDE SEQUENCE [LARGE SCALE GENOMIC DNA]</scope>
    <source>
        <strain evidence="9 10">DSM 11979</strain>
    </source>
</reference>
<dbReference type="GO" id="GO:0010498">
    <property type="term" value="P:proteasomal protein catabolic process"/>
    <property type="evidence" value="ECO:0007669"/>
    <property type="project" value="UniProtKB-UniRule"/>
</dbReference>
<comment type="subcellular location">
    <subcellularLocation>
        <location evidence="1 4 6">Cytoplasm</location>
    </subcellularLocation>
</comment>
<dbReference type="RefSeq" id="WP_116669786.1">
    <property type="nucleotide sequence ID" value="NZ_MZGU01000004.1"/>
</dbReference>
<proteinExistence type="inferred from homology"/>
<dbReference type="FunFam" id="3.60.20.10:FF:000004">
    <property type="entry name" value="Proteasome subunit alpha type-4"/>
    <property type="match status" value="1"/>
</dbReference>
<evidence type="ECO:0000256" key="2">
    <source>
        <dbReference type="ARBA" id="ARBA00022490"/>
    </source>
</evidence>
<dbReference type="AlphaFoldDB" id="A0A2U1S7S7"/>
<dbReference type="Pfam" id="PF00227">
    <property type="entry name" value="Proteasome"/>
    <property type="match status" value="1"/>
</dbReference>
<accession>A0A2U1S7S7</accession>
<sequence>MQPLQNAGYDRAITVFSPDGRLFQVEYAREAVKRGTTSIGVKCPEGIVLAVDKRTTSNLVESKSIEKIFEIDQHIGAATSGLVADARALVERARVEAQINKITYSEPIRVESLAKKLCDMLQMYTQNGGVRPFGSALIIGGVYNGSCRLFETDPSGALIEYKATAIGAGRNTVMDVFEEEYKDDMTLDESIELALKAINDATEHDTSSNNVEIAVISAEDNSYSKLSDEEVQKYIDDLMAKLEAEAKKAEEEAKKAEEEAKKAEEEAKEEENEDADAEDDAE</sequence>
<evidence type="ECO:0000256" key="3">
    <source>
        <dbReference type="ARBA" id="ARBA00022942"/>
    </source>
</evidence>
<feature type="compositionally biased region" description="Basic and acidic residues" evidence="7">
    <location>
        <begin position="246"/>
        <end position="265"/>
    </location>
</feature>
<gene>
    <name evidence="9" type="primary">prcB_2</name>
    <name evidence="4" type="synonym">psmA</name>
    <name evidence="9" type="ORF">MBBWO_10040</name>
</gene>
<feature type="compositionally biased region" description="Acidic residues" evidence="7">
    <location>
        <begin position="266"/>
        <end position="282"/>
    </location>
</feature>
<dbReference type="InterPro" id="IPR029055">
    <property type="entry name" value="Ntn_hydrolases_N"/>
</dbReference>
<evidence type="ECO:0000256" key="5">
    <source>
        <dbReference type="PROSITE-ProRule" id="PRU00808"/>
    </source>
</evidence>
<comment type="activity regulation">
    <text evidence="4">The formation of the proteasomal ATPase PAN-20S proteasome complex, via the docking of the C-termini of PAN into the intersubunit pockets in the alpha-rings, triggers opening of the gate for substrate entry. Interconversion between the open-gate and close-gate conformations leads to a dynamic regulation of the 20S proteasome proteolysis activity.</text>
</comment>
<dbReference type="PROSITE" id="PS51475">
    <property type="entry name" value="PROTEASOME_ALPHA_2"/>
    <property type="match status" value="1"/>
</dbReference>
<comment type="function">
    <text evidence="4 6">Component of the proteasome core, a large protease complex with broad specificity involved in protein degradation.</text>
</comment>
<evidence type="ECO:0000256" key="4">
    <source>
        <dbReference type="HAMAP-Rule" id="MF_00289"/>
    </source>
</evidence>
<dbReference type="PROSITE" id="PS51476">
    <property type="entry name" value="PROTEASOME_BETA_2"/>
    <property type="match status" value="1"/>
</dbReference>
<evidence type="ECO:0000256" key="1">
    <source>
        <dbReference type="ARBA" id="ARBA00004496"/>
    </source>
</evidence>
<dbReference type="InterPro" id="IPR023333">
    <property type="entry name" value="Proteasome_suB-type"/>
</dbReference>
<protein>
    <recommendedName>
        <fullName evidence="4 6">Proteasome subunit alpha</fullName>
    </recommendedName>
    <alternativeName>
        <fullName evidence="4">20S proteasome alpha subunit</fullName>
    </alternativeName>
    <alternativeName>
        <fullName evidence="4">Proteasome core protein PsmA</fullName>
    </alternativeName>
</protein>
<dbReference type="Proteomes" id="UP000245577">
    <property type="component" value="Unassembled WGS sequence"/>
</dbReference>